<keyword evidence="1" id="KW-0472">Membrane</keyword>
<keyword evidence="1" id="KW-1133">Transmembrane helix</keyword>
<dbReference type="Proteomes" id="UP000799444">
    <property type="component" value="Unassembled WGS sequence"/>
</dbReference>
<keyword evidence="1" id="KW-0812">Transmembrane</keyword>
<evidence type="ECO:0000313" key="2">
    <source>
        <dbReference type="EMBL" id="KAF2739136.1"/>
    </source>
</evidence>
<organism evidence="2 3">
    <name type="scientific">Polyplosphaeria fusca</name>
    <dbReference type="NCBI Taxonomy" id="682080"/>
    <lineage>
        <taxon>Eukaryota</taxon>
        <taxon>Fungi</taxon>
        <taxon>Dikarya</taxon>
        <taxon>Ascomycota</taxon>
        <taxon>Pezizomycotina</taxon>
        <taxon>Dothideomycetes</taxon>
        <taxon>Pleosporomycetidae</taxon>
        <taxon>Pleosporales</taxon>
        <taxon>Tetraplosphaeriaceae</taxon>
        <taxon>Polyplosphaeria</taxon>
    </lineage>
</organism>
<proteinExistence type="predicted"/>
<evidence type="ECO:0000313" key="3">
    <source>
        <dbReference type="Proteomes" id="UP000799444"/>
    </source>
</evidence>
<dbReference type="EMBL" id="ML996105">
    <property type="protein sequence ID" value="KAF2739136.1"/>
    <property type="molecule type" value="Genomic_DNA"/>
</dbReference>
<name>A0A9P4R923_9PLEO</name>
<accession>A0A9P4R923</accession>
<protein>
    <submittedName>
        <fullName evidence="2">Uncharacterized protein</fullName>
    </submittedName>
</protein>
<gene>
    <name evidence="2" type="ORF">EJ04DRAFT_353890</name>
</gene>
<reference evidence="2" key="1">
    <citation type="journal article" date="2020" name="Stud. Mycol.">
        <title>101 Dothideomycetes genomes: a test case for predicting lifestyles and emergence of pathogens.</title>
        <authorList>
            <person name="Haridas S."/>
            <person name="Albert R."/>
            <person name="Binder M."/>
            <person name="Bloem J."/>
            <person name="Labutti K."/>
            <person name="Salamov A."/>
            <person name="Andreopoulos B."/>
            <person name="Baker S."/>
            <person name="Barry K."/>
            <person name="Bills G."/>
            <person name="Bluhm B."/>
            <person name="Cannon C."/>
            <person name="Castanera R."/>
            <person name="Culley D."/>
            <person name="Daum C."/>
            <person name="Ezra D."/>
            <person name="Gonzalez J."/>
            <person name="Henrissat B."/>
            <person name="Kuo A."/>
            <person name="Liang C."/>
            <person name="Lipzen A."/>
            <person name="Lutzoni F."/>
            <person name="Magnuson J."/>
            <person name="Mondo S."/>
            <person name="Nolan M."/>
            <person name="Ohm R."/>
            <person name="Pangilinan J."/>
            <person name="Park H.-J."/>
            <person name="Ramirez L."/>
            <person name="Alfaro M."/>
            <person name="Sun H."/>
            <person name="Tritt A."/>
            <person name="Yoshinaga Y."/>
            <person name="Zwiers L.-H."/>
            <person name="Turgeon B."/>
            <person name="Goodwin S."/>
            <person name="Spatafora J."/>
            <person name="Crous P."/>
            <person name="Grigoriev I."/>
        </authorList>
    </citation>
    <scope>NUCLEOTIDE SEQUENCE</scope>
    <source>
        <strain evidence="2">CBS 125425</strain>
    </source>
</reference>
<keyword evidence="3" id="KW-1185">Reference proteome</keyword>
<evidence type="ECO:0000256" key="1">
    <source>
        <dbReference type="SAM" id="Phobius"/>
    </source>
</evidence>
<feature type="transmembrane region" description="Helical" evidence="1">
    <location>
        <begin position="76"/>
        <end position="95"/>
    </location>
</feature>
<comment type="caution">
    <text evidence="2">The sequence shown here is derived from an EMBL/GenBank/DDBJ whole genome shotgun (WGS) entry which is preliminary data.</text>
</comment>
<dbReference type="AlphaFoldDB" id="A0A9P4R923"/>
<sequence length="122" mass="13824">MPREQRAASVFEYNTAHHPPGHTLRTFQLMLWGHEIHLRGRVVRTSATIYSPPKASGSFCSFSSFRTRRWQACTPALVYLSIGCILLILAVVHLFNGRILTIPALIHSYNRAISHSDYNSCQ</sequence>